<dbReference type="Proteomes" id="UP001209694">
    <property type="component" value="Unassembled WGS sequence"/>
</dbReference>
<evidence type="ECO:0000256" key="2">
    <source>
        <dbReference type="ARBA" id="ARBA00022729"/>
    </source>
</evidence>
<dbReference type="GO" id="GO:0030313">
    <property type="term" value="C:cell envelope"/>
    <property type="evidence" value="ECO:0007669"/>
    <property type="project" value="UniProtKB-SubCell"/>
</dbReference>
<proteinExistence type="predicted"/>
<keyword evidence="3" id="KW-0812">Transmembrane</keyword>
<dbReference type="InterPro" id="IPR018976">
    <property type="entry name" value="Imelysin-like"/>
</dbReference>
<feature type="domain" description="Imelysin-like" evidence="4">
    <location>
        <begin position="69"/>
        <end position="359"/>
    </location>
</feature>
<sequence>MRLNLIRKGDKLPMFWMRIFTIVLILGISTIGCTKQENNETSLLASLALVSAGGNQTAFLETYSQIAFQNYSDAYADVVLMREKVTTFTQKASPTLSELNEIRTLWRKARRSYLQAEIFRFSQGPVDNPNLTGGVELEPLMNSWPLDEGYIDTVVLAGTVTKQGLIDKNQGDCSGGTCPDGDTAKNISVGWHAIEYILWGVDAPNNSTPGTTITQTNFTTANGSGSAQAKRSAYLMYATEILESHLLLIKNAWDPSITGSYVQKFKTSSTSFENILRGIAKFAGGEWGGERMTGVFGGDQEEEHSCFSDNTKADFYYDAKGLENIFNGTYTGSKTITGYGLKNLLGKETNYIKDRITTAEQFCLNEFAEDTSLNQTCTGNLISSRFDRMIATVNVSGTATATENADYQLFRYQIQPAVQEIAKSMQRTAASFGVSIGDDGLVIQ</sequence>
<gene>
    <name evidence="5" type="ORF">ND810_09060</name>
</gene>
<dbReference type="InterPro" id="IPR038352">
    <property type="entry name" value="Imelysin_sf"/>
</dbReference>
<dbReference type="PROSITE" id="PS51257">
    <property type="entry name" value="PROKAR_LIPOPROTEIN"/>
    <property type="match status" value="1"/>
</dbReference>
<evidence type="ECO:0000313" key="6">
    <source>
        <dbReference type="Proteomes" id="UP001209694"/>
    </source>
</evidence>
<feature type="transmembrane region" description="Helical" evidence="3">
    <location>
        <begin position="12"/>
        <end position="32"/>
    </location>
</feature>
<dbReference type="EMBL" id="JAMQQD010000002">
    <property type="protein sequence ID" value="MCW7515303.1"/>
    <property type="molecule type" value="Genomic_DNA"/>
</dbReference>
<name>A0AAW5V4F1_9LEPT</name>
<reference evidence="5" key="1">
    <citation type="submission" date="2022-06" db="EMBL/GenBank/DDBJ databases">
        <title>Leptospira isolates from biofilms formed at urban environments.</title>
        <authorList>
            <person name="Ribeiro P.S."/>
            <person name="Sousa T."/>
            <person name="Carvalho N."/>
            <person name="Aburjaile F."/>
            <person name="Neves F."/>
            <person name="Oliveira D."/>
            <person name="Blanco L."/>
            <person name="Lima J."/>
            <person name="Costa F."/>
            <person name="Brenig B."/>
            <person name="Soares S."/>
            <person name="Ramos R."/>
            <person name="Goes-Neto A."/>
            <person name="Matiuzzi M."/>
            <person name="Azevedo V."/>
            <person name="Ristow P."/>
        </authorList>
    </citation>
    <scope>NUCLEOTIDE SEQUENCE</scope>
    <source>
        <strain evidence="5">VSF7</strain>
    </source>
</reference>
<dbReference type="Pfam" id="PF09375">
    <property type="entry name" value="Peptidase_M75"/>
    <property type="match status" value="1"/>
</dbReference>
<dbReference type="Gene3D" id="1.20.1420.20">
    <property type="entry name" value="M75 peptidase, HXXE motif"/>
    <property type="match status" value="1"/>
</dbReference>
<keyword evidence="3" id="KW-0472">Membrane</keyword>
<organism evidence="5 6">
    <name type="scientific">Leptospira levettii</name>
    <dbReference type="NCBI Taxonomy" id="2023178"/>
    <lineage>
        <taxon>Bacteria</taxon>
        <taxon>Pseudomonadati</taxon>
        <taxon>Spirochaetota</taxon>
        <taxon>Spirochaetia</taxon>
        <taxon>Leptospirales</taxon>
        <taxon>Leptospiraceae</taxon>
        <taxon>Leptospira</taxon>
    </lineage>
</organism>
<evidence type="ECO:0000259" key="4">
    <source>
        <dbReference type="Pfam" id="PF09375"/>
    </source>
</evidence>
<protein>
    <submittedName>
        <fullName evidence="5">Imelysin</fullName>
    </submittedName>
</protein>
<accession>A0AAW5V4F1</accession>
<dbReference type="RefSeq" id="WP_265355338.1">
    <property type="nucleotide sequence ID" value="NZ_JAMQPS010000001.1"/>
</dbReference>
<dbReference type="AlphaFoldDB" id="A0AAW5V4F1"/>
<evidence type="ECO:0000256" key="1">
    <source>
        <dbReference type="ARBA" id="ARBA00004196"/>
    </source>
</evidence>
<comment type="subcellular location">
    <subcellularLocation>
        <location evidence="1">Cell envelope</location>
    </subcellularLocation>
</comment>
<keyword evidence="2" id="KW-0732">Signal</keyword>
<evidence type="ECO:0000256" key="3">
    <source>
        <dbReference type="SAM" id="Phobius"/>
    </source>
</evidence>
<comment type="caution">
    <text evidence="5">The sequence shown here is derived from an EMBL/GenBank/DDBJ whole genome shotgun (WGS) entry which is preliminary data.</text>
</comment>
<evidence type="ECO:0000313" key="5">
    <source>
        <dbReference type="EMBL" id="MCW7515303.1"/>
    </source>
</evidence>
<keyword evidence="3" id="KW-1133">Transmembrane helix</keyword>